<evidence type="ECO:0000256" key="1">
    <source>
        <dbReference type="SAM" id="Phobius"/>
    </source>
</evidence>
<accession>A0ABV4U1T6</accession>
<evidence type="ECO:0000313" key="2">
    <source>
        <dbReference type="EMBL" id="MFA9477572.1"/>
    </source>
</evidence>
<keyword evidence="3" id="KW-1185">Reference proteome</keyword>
<evidence type="ECO:0000313" key="3">
    <source>
        <dbReference type="Proteomes" id="UP001575105"/>
    </source>
</evidence>
<dbReference type="RefSeq" id="WP_425344493.1">
    <property type="nucleotide sequence ID" value="NZ_JBGUBD010000002.1"/>
</dbReference>
<keyword evidence="1" id="KW-0812">Transmembrane</keyword>
<name>A0ABV4U1T6_9BACT</name>
<dbReference type="Proteomes" id="UP001575105">
    <property type="component" value="Unassembled WGS sequence"/>
</dbReference>
<sequence>MDIGSLPEPFQWLIVIAAIIGACGTIIGGIYGLYRGCRWCVKTVPKSRRWAVKRWGARYLRFEEQRELSGGQIITHRKDAAKRYCPNCYRSYRVRQIRKSKRIGNWVCRTCRNRFRDNGGFVTPQRTQRHLTERQERIRTSMEGFGYPEWRQFPR</sequence>
<dbReference type="EMBL" id="JBGUBD010000002">
    <property type="protein sequence ID" value="MFA9477572.1"/>
    <property type="molecule type" value="Genomic_DNA"/>
</dbReference>
<feature type="transmembrane region" description="Helical" evidence="1">
    <location>
        <begin position="12"/>
        <end position="34"/>
    </location>
</feature>
<reference evidence="2 3" key="1">
    <citation type="submission" date="2024-08" db="EMBL/GenBank/DDBJ databases">
        <title>Whole-genome sequencing of halo(alkali)philic microorganisms from hypersaline lakes.</title>
        <authorList>
            <person name="Sorokin D.Y."/>
            <person name="Merkel A.Y."/>
            <person name="Messina E."/>
            <person name="Yakimov M."/>
        </authorList>
    </citation>
    <scope>NUCLEOTIDE SEQUENCE [LARGE SCALE GENOMIC DNA]</scope>
    <source>
        <strain evidence="2 3">AB-hyl4</strain>
    </source>
</reference>
<keyword evidence="1" id="KW-0472">Membrane</keyword>
<gene>
    <name evidence="2" type="ORF">ACERK3_04605</name>
</gene>
<comment type="caution">
    <text evidence="2">The sequence shown here is derived from an EMBL/GenBank/DDBJ whole genome shotgun (WGS) entry which is preliminary data.</text>
</comment>
<protein>
    <submittedName>
        <fullName evidence="2">Uncharacterized protein</fullName>
    </submittedName>
</protein>
<keyword evidence="1" id="KW-1133">Transmembrane helix</keyword>
<proteinExistence type="predicted"/>
<organism evidence="2 3">
    <name type="scientific">Natronomicrosphaera hydrolytica</name>
    <dbReference type="NCBI Taxonomy" id="3242702"/>
    <lineage>
        <taxon>Bacteria</taxon>
        <taxon>Pseudomonadati</taxon>
        <taxon>Planctomycetota</taxon>
        <taxon>Phycisphaerae</taxon>
        <taxon>Phycisphaerales</taxon>
        <taxon>Phycisphaeraceae</taxon>
        <taxon>Natronomicrosphaera</taxon>
    </lineage>
</organism>